<feature type="signal peptide" evidence="3">
    <location>
        <begin position="1"/>
        <end position="21"/>
    </location>
</feature>
<dbReference type="GO" id="GO:0009279">
    <property type="term" value="C:cell outer membrane"/>
    <property type="evidence" value="ECO:0007669"/>
    <property type="project" value="InterPro"/>
</dbReference>
<dbReference type="GO" id="GO:0046930">
    <property type="term" value="C:pore complex"/>
    <property type="evidence" value="ECO:0007669"/>
    <property type="project" value="UniProtKB-KW"/>
</dbReference>
<evidence type="ECO:0000313" key="6">
    <source>
        <dbReference type="Proteomes" id="UP000199397"/>
    </source>
</evidence>
<feature type="chain" id="PRO_5011444980" evidence="3">
    <location>
        <begin position="22"/>
        <end position="232"/>
    </location>
</feature>
<feature type="domain" description="Outer membrane protein OmpA-like transmembrane" evidence="4">
    <location>
        <begin position="34"/>
        <end position="229"/>
    </location>
</feature>
<protein>
    <submittedName>
        <fullName evidence="5">Outer membrane autotransporter barrel domain-containing protein</fullName>
    </submittedName>
</protein>
<keyword evidence="2" id="KW-0812">Transmembrane</keyword>
<comment type="similarity">
    <text evidence="1">Belongs to the outer membrane OOP (TC 1.B.6) superfamily. OmpA family.</text>
</comment>
<dbReference type="Gene3D" id="2.40.160.20">
    <property type="match status" value="1"/>
</dbReference>
<dbReference type="AlphaFoldDB" id="A0A1H3YMH6"/>
<dbReference type="OrthoDB" id="5623488at2"/>
<evidence type="ECO:0000259" key="4">
    <source>
        <dbReference type="Pfam" id="PF01389"/>
    </source>
</evidence>
<sequence>MKTFISCSLAGFTLLANTVSAGGLEGYGIPSNISLYGGVGGGISNHEGACVADSATTDCEDSDTGYKVFTGLRATPLSNGFVRTPTGTIPTKSLPTLGAEIGHIDLGESTAKGHVGRPAPGGFDSELRSELSANYVAGVAHVPVMPRTELVGKVGAAYWKQKGSRAVPENPDDDLNTRNSGVGMLLGTGVQVQINPNFAIRGEYEHLFGTAEDSEYEADAGMLSIGAVFSTF</sequence>
<keyword evidence="2" id="KW-0406">Ion transport</keyword>
<dbReference type="NCBIfam" id="TIGR01414">
    <property type="entry name" value="autotrans_barl"/>
    <property type="match status" value="1"/>
</dbReference>
<dbReference type="InterPro" id="IPR000498">
    <property type="entry name" value="OmpA-like_TM_dom"/>
</dbReference>
<dbReference type="STRING" id="525918.SAMN05660964_00968"/>
<dbReference type="RefSeq" id="WP_093065943.1">
    <property type="nucleotide sequence ID" value="NZ_FNQP01000004.1"/>
</dbReference>
<dbReference type="Proteomes" id="UP000199397">
    <property type="component" value="Unassembled WGS sequence"/>
</dbReference>
<name>A0A1H3YMH6_9GAMM</name>
<keyword evidence="6" id="KW-1185">Reference proteome</keyword>
<reference evidence="5 6" key="1">
    <citation type="submission" date="2016-10" db="EMBL/GenBank/DDBJ databases">
        <authorList>
            <person name="de Groot N.N."/>
        </authorList>
    </citation>
    <scope>NUCLEOTIDE SEQUENCE [LARGE SCALE GENOMIC DNA]</scope>
    <source>
        <strain evidence="5 6">DSM 21228</strain>
    </source>
</reference>
<evidence type="ECO:0000313" key="5">
    <source>
        <dbReference type="EMBL" id="SEA12361.1"/>
    </source>
</evidence>
<dbReference type="SUPFAM" id="SSF56925">
    <property type="entry name" value="OMPA-like"/>
    <property type="match status" value="1"/>
</dbReference>
<keyword evidence="2" id="KW-0813">Transport</keyword>
<evidence type="ECO:0000256" key="3">
    <source>
        <dbReference type="SAM" id="SignalP"/>
    </source>
</evidence>
<dbReference type="Pfam" id="PF01389">
    <property type="entry name" value="OmpA_membrane"/>
    <property type="match status" value="1"/>
</dbReference>
<evidence type="ECO:0000256" key="1">
    <source>
        <dbReference type="ARBA" id="ARBA00005710"/>
    </source>
</evidence>
<evidence type="ECO:0000256" key="2">
    <source>
        <dbReference type="ARBA" id="ARBA00023114"/>
    </source>
</evidence>
<proteinExistence type="inferred from homology"/>
<accession>A0A1H3YMH6</accession>
<keyword evidence="2" id="KW-0626">Porin</keyword>
<gene>
    <name evidence="5" type="ORF">SAMN05660964_00968</name>
</gene>
<dbReference type="GO" id="GO:0015288">
    <property type="term" value="F:porin activity"/>
    <property type="evidence" value="ECO:0007669"/>
    <property type="project" value="UniProtKB-KW"/>
</dbReference>
<keyword evidence="3" id="KW-0732">Signal</keyword>
<dbReference type="InterPro" id="IPR006315">
    <property type="entry name" value="OM_autotransptr_brl_dom"/>
</dbReference>
<organism evidence="5 6">
    <name type="scientific">Thiothrix caldifontis</name>
    <dbReference type="NCBI Taxonomy" id="525918"/>
    <lineage>
        <taxon>Bacteria</taxon>
        <taxon>Pseudomonadati</taxon>
        <taxon>Pseudomonadota</taxon>
        <taxon>Gammaproteobacteria</taxon>
        <taxon>Thiotrichales</taxon>
        <taxon>Thiotrichaceae</taxon>
        <taxon>Thiothrix</taxon>
    </lineage>
</organism>
<dbReference type="EMBL" id="FNQP01000004">
    <property type="protein sequence ID" value="SEA12361.1"/>
    <property type="molecule type" value="Genomic_DNA"/>
</dbReference>
<dbReference type="InterPro" id="IPR011250">
    <property type="entry name" value="OMP/PagP_B-barrel"/>
</dbReference>